<feature type="transmembrane region" description="Helical" evidence="1">
    <location>
        <begin position="6"/>
        <end position="25"/>
    </location>
</feature>
<accession>A0A0K6IN83</accession>
<dbReference type="RefSeq" id="WP_055463495.1">
    <property type="nucleotide sequence ID" value="NZ_CYHG01000007.1"/>
</dbReference>
<gene>
    <name evidence="2" type="ORF">Ga0061065_107125</name>
</gene>
<protein>
    <submittedName>
        <fullName evidence="2">Branched-chain amino acid transport protein (AzlD)</fullName>
    </submittedName>
</protein>
<feature type="transmembrane region" description="Helical" evidence="1">
    <location>
        <begin position="94"/>
        <end position="111"/>
    </location>
</feature>
<evidence type="ECO:0000313" key="2">
    <source>
        <dbReference type="EMBL" id="CUB04551.1"/>
    </source>
</evidence>
<feature type="transmembrane region" description="Helical" evidence="1">
    <location>
        <begin position="45"/>
        <end position="64"/>
    </location>
</feature>
<dbReference type="OrthoDB" id="9154314at2"/>
<organism evidence="2 3">
    <name type="scientific">Marinomonas fungiae</name>
    <dbReference type="NCBI Taxonomy" id="1137284"/>
    <lineage>
        <taxon>Bacteria</taxon>
        <taxon>Pseudomonadati</taxon>
        <taxon>Pseudomonadota</taxon>
        <taxon>Gammaproteobacteria</taxon>
        <taxon>Oceanospirillales</taxon>
        <taxon>Oceanospirillaceae</taxon>
        <taxon>Marinomonas</taxon>
    </lineage>
</organism>
<dbReference type="STRING" id="1137284.GCA_001418205_02420"/>
<proteinExistence type="predicted"/>
<dbReference type="Proteomes" id="UP000182769">
    <property type="component" value="Unassembled WGS sequence"/>
</dbReference>
<keyword evidence="1" id="KW-0472">Membrane</keyword>
<keyword evidence="3" id="KW-1185">Reference proteome</keyword>
<evidence type="ECO:0000256" key="1">
    <source>
        <dbReference type="SAM" id="Phobius"/>
    </source>
</evidence>
<keyword evidence="1" id="KW-0812">Transmembrane</keyword>
<keyword evidence="1" id="KW-1133">Transmembrane helix</keyword>
<reference evidence="3" key="1">
    <citation type="submission" date="2015-08" db="EMBL/GenBank/DDBJ databases">
        <authorList>
            <person name="Varghese N."/>
        </authorList>
    </citation>
    <scope>NUCLEOTIDE SEQUENCE [LARGE SCALE GENOMIC DNA]</scope>
    <source>
        <strain evidence="3">JCM 18476</strain>
    </source>
</reference>
<dbReference type="InterPro" id="IPR008407">
    <property type="entry name" value="Brnchd-chn_aa_trnsp_AzlD"/>
</dbReference>
<dbReference type="AlphaFoldDB" id="A0A0K6IN83"/>
<evidence type="ECO:0000313" key="3">
    <source>
        <dbReference type="Proteomes" id="UP000182769"/>
    </source>
</evidence>
<feature type="transmembrane region" description="Helical" evidence="1">
    <location>
        <begin position="70"/>
        <end position="87"/>
    </location>
</feature>
<dbReference type="EMBL" id="CYHG01000007">
    <property type="protein sequence ID" value="CUB04551.1"/>
    <property type="molecule type" value="Genomic_DNA"/>
</dbReference>
<name>A0A0K6IN83_9GAMM</name>
<sequence>MSVQTWMILISIALGTYLIRALPYLWMARKLNKQASQGSIGSTPVWLTILGPTMIAAMFGSSLVPVEPSLLSWIATVIGCSATYIVWRRTRSMGYPIVVGVLVFGALVVIFG</sequence>
<dbReference type="Pfam" id="PF05437">
    <property type="entry name" value="AzlD"/>
    <property type="match status" value="1"/>
</dbReference>